<gene>
    <name evidence="10" type="primary">lptG</name>
    <name evidence="10" type="ORF">DWU98_07555</name>
</gene>
<keyword evidence="11" id="KW-1185">Reference proteome</keyword>
<dbReference type="InterPro" id="IPR005495">
    <property type="entry name" value="LptG/LptF_permease"/>
</dbReference>
<evidence type="ECO:0000256" key="3">
    <source>
        <dbReference type="ARBA" id="ARBA00007725"/>
    </source>
</evidence>
<feature type="transmembrane region" description="Helical" evidence="9">
    <location>
        <begin position="287"/>
        <end position="305"/>
    </location>
</feature>
<comment type="caution">
    <text evidence="10">The sequence shown here is derived from an EMBL/GenBank/DDBJ whole genome shotgun (WGS) entry which is preliminary data.</text>
</comment>
<comment type="subunit">
    <text evidence="8">Component of the lipopolysaccharide transport and assembly complex. The LptBFG transporter is composed of two ATP-binding proteins (LptB) and two transmembrane proteins (LptF and LptG).</text>
</comment>
<dbReference type="NCBIfam" id="TIGR04408">
    <property type="entry name" value="LptG_lptG"/>
    <property type="match status" value="1"/>
</dbReference>
<dbReference type="InterPro" id="IPR030923">
    <property type="entry name" value="LptG"/>
</dbReference>
<feature type="transmembrane region" description="Helical" evidence="9">
    <location>
        <begin position="44"/>
        <end position="64"/>
    </location>
</feature>
<dbReference type="Pfam" id="PF03739">
    <property type="entry name" value="LptF_LptG"/>
    <property type="match status" value="1"/>
</dbReference>
<comment type="subcellular location">
    <subcellularLocation>
        <location evidence="2">Cell membrane</location>
        <topology evidence="2">Multi-pass membrane protein</topology>
    </subcellularLocation>
</comment>
<name>A0A370X3X6_9GAMM</name>
<dbReference type="GO" id="GO:0015920">
    <property type="term" value="P:lipopolysaccharide transport"/>
    <property type="evidence" value="ECO:0007669"/>
    <property type="project" value="TreeGrafter"/>
</dbReference>
<feature type="transmembrane region" description="Helical" evidence="9">
    <location>
        <begin position="12"/>
        <end position="32"/>
    </location>
</feature>
<proteinExistence type="inferred from homology"/>
<feature type="transmembrane region" description="Helical" evidence="9">
    <location>
        <begin position="105"/>
        <end position="124"/>
    </location>
</feature>
<protein>
    <submittedName>
        <fullName evidence="10">LPS export ABC transporter permease LptG</fullName>
    </submittedName>
</protein>
<sequence>MRASLRVKRVDWLIGVTVFGSLLLVWLVLSGLDAMIQFGRQLGYIGRNGYTLSNAIFYIVVTIPRRMYEMFSFAALIGGLLGLGGLASTGELTALRAAGMSRLRIAVSAMGVVAVLVVGVVIMGETVGPWGDQQANALELRLRSGGSLGLTSSGLWARDGDRIINAKTSALRTKDNHSFVQLDDVRVFTITPDGRQLSRFDEAATAEQVGKQWVLDHVRTTTVDDKGAHSATSDREYLDSKLDPEVLQQSLVQPQYLAMRDLQHIIAYKRKNGENTRPYETPFWGRVMYPLNVLVLVLCTMPFAFGALRSGGLGKRIFMGMIIAISWYFVQKAIVSFGTVYGIPPLVANVLPAALLVFIAWFYFRKHA</sequence>
<dbReference type="PANTHER" id="PTHR33529:SF2">
    <property type="entry name" value="LIPOPOLYSACCHARIDE EXPORT SYSTEM PERMEASE PROTEIN LPTG"/>
    <property type="match status" value="1"/>
</dbReference>
<evidence type="ECO:0000256" key="7">
    <source>
        <dbReference type="ARBA" id="ARBA00023136"/>
    </source>
</evidence>
<dbReference type="OrthoDB" id="9776227at2"/>
<keyword evidence="7 9" id="KW-0472">Membrane</keyword>
<evidence type="ECO:0000256" key="5">
    <source>
        <dbReference type="ARBA" id="ARBA00022692"/>
    </source>
</evidence>
<dbReference type="RefSeq" id="WP_115494927.1">
    <property type="nucleotide sequence ID" value="NZ_QRBE01000003.1"/>
</dbReference>
<evidence type="ECO:0000256" key="2">
    <source>
        <dbReference type="ARBA" id="ARBA00004651"/>
    </source>
</evidence>
<reference evidence="10 11" key="1">
    <citation type="submission" date="2018-07" db="EMBL/GenBank/DDBJ databases">
        <title>Dyella monticola sp. nov. and Dyella psychrodurans sp. nov. isolated from monsoon evergreen broad-leaved forest soil of Dinghu Mountain, China.</title>
        <authorList>
            <person name="Gao Z."/>
            <person name="Qiu L."/>
        </authorList>
    </citation>
    <scope>NUCLEOTIDE SEQUENCE [LARGE SCALE GENOMIC DNA]</scope>
    <source>
        <strain evidence="10 11">4G-K06</strain>
    </source>
</reference>
<dbReference type="GO" id="GO:0043190">
    <property type="term" value="C:ATP-binding cassette (ABC) transporter complex"/>
    <property type="evidence" value="ECO:0007669"/>
    <property type="project" value="InterPro"/>
</dbReference>
<feature type="transmembrane region" description="Helical" evidence="9">
    <location>
        <begin position="70"/>
        <end position="93"/>
    </location>
</feature>
<keyword evidence="4" id="KW-1003">Cell membrane</keyword>
<evidence type="ECO:0000313" key="10">
    <source>
        <dbReference type="EMBL" id="RDS82980.1"/>
    </source>
</evidence>
<accession>A0A370X3X6</accession>
<feature type="transmembrane region" description="Helical" evidence="9">
    <location>
        <begin position="317"/>
        <end position="340"/>
    </location>
</feature>
<comment type="function">
    <text evidence="1">Part of the ABC transporter complex LptBFG involved in the translocation of lipopolysaccharide (LPS) from the inner membrane to the outer membrane.</text>
</comment>
<dbReference type="EMBL" id="QRBE01000003">
    <property type="protein sequence ID" value="RDS82980.1"/>
    <property type="molecule type" value="Genomic_DNA"/>
</dbReference>
<dbReference type="GO" id="GO:0055085">
    <property type="term" value="P:transmembrane transport"/>
    <property type="evidence" value="ECO:0007669"/>
    <property type="project" value="InterPro"/>
</dbReference>
<organism evidence="10 11">
    <name type="scientific">Dyella monticola</name>
    <dbReference type="NCBI Taxonomy" id="1927958"/>
    <lineage>
        <taxon>Bacteria</taxon>
        <taxon>Pseudomonadati</taxon>
        <taxon>Pseudomonadota</taxon>
        <taxon>Gammaproteobacteria</taxon>
        <taxon>Lysobacterales</taxon>
        <taxon>Rhodanobacteraceae</taxon>
        <taxon>Dyella</taxon>
    </lineage>
</organism>
<keyword evidence="5 9" id="KW-0812">Transmembrane</keyword>
<evidence type="ECO:0000256" key="9">
    <source>
        <dbReference type="SAM" id="Phobius"/>
    </source>
</evidence>
<dbReference type="PANTHER" id="PTHR33529">
    <property type="entry name" value="SLR0882 PROTEIN-RELATED"/>
    <property type="match status" value="1"/>
</dbReference>
<evidence type="ECO:0000313" key="11">
    <source>
        <dbReference type="Proteomes" id="UP000254258"/>
    </source>
</evidence>
<evidence type="ECO:0000256" key="6">
    <source>
        <dbReference type="ARBA" id="ARBA00022989"/>
    </source>
</evidence>
<evidence type="ECO:0000256" key="4">
    <source>
        <dbReference type="ARBA" id="ARBA00022475"/>
    </source>
</evidence>
<dbReference type="AlphaFoldDB" id="A0A370X3X6"/>
<feature type="transmembrane region" description="Helical" evidence="9">
    <location>
        <begin position="346"/>
        <end position="364"/>
    </location>
</feature>
<evidence type="ECO:0000256" key="8">
    <source>
        <dbReference type="ARBA" id="ARBA00026081"/>
    </source>
</evidence>
<dbReference type="Proteomes" id="UP000254258">
    <property type="component" value="Unassembled WGS sequence"/>
</dbReference>
<keyword evidence="6 9" id="KW-1133">Transmembrane helix</keyword>
<evidence type="ECO:0000256" key="1">
    <source>
        <dbReference type="ARBA" id="ARBA00002265"/>
    </source>
</evidence>
<comment type="similarity">
    <text evidence="3">Belongs to the LptF/LptG family.</text>
</comment>